<dbReference type="Proteomes" id="UP000646827">
    <property type="component" value="Unassembled WGS sequence"/>
</dbReference>
<sequence length="198" mass="22160">MDEDDNAGAMDKDEGIIDINKVDMVVANSGGDGVSRHCKILTFRVIEKEYRILLDERAPTTLSDKLINTHNITQSTIITSTARQHSKRHSSATPLYITKIPPTKKPNTGFGPKTLSENMISRAEKQESRHRVRTTSTVTHRRSLSPQTGPNPSHLACLALKADQQTEEKFSNIINPMEELLQRMVAVENRATTSEQRL</sequence>
<keyword evidence="3" id="KW-1185">Reference proteome</keyword>
<feature type="region of interest" description="Disordered" evidence="1">
    <location>
        <begin position="124"/>
        <end position="153"/>
    </location>
</feature>
<feature type="compositionally biased region" description="Basic residues" evidence="1">
    <location>
        <begin position="130"/>
        <end position="143"/>
    </location>
</feature>
<evidence type="ECO:0000313" key="2">
    <source>
        <dbReference type="EMBL" id="KAG2220342.1"/>
    </source>
</evidence>
<feature type="non-terminal residue" evidence="2">
    <location>
        <position position="1"/>
    </location>
</feature>
<name>A0A8H7VIP4_9FUNG</name>
<reference evidence="2 3" key="1">
    <citation type="submission" date="2020-12" db="EMBL/GenBank/DDBJ databases">
        <title>Metabolic potential, ecology and presence of endohyphal bacteria is reflected in genomic diversity of Mucoromycotina.</title>
        <authorList>
            <person name="Muszewska A."/>
            <person name="Okrasinska A."/>
            <person name="Steczkiewicz K."/>
            <person name="Drgas O."/>
            <person name="Orlowska M."/>
            <person name="Perlinska-Lenart U."/>
            <person name="Aleksandrzak-Piekarczyk T."/>
            <person name="Szatraj K."/>
            <person name="Zielenkiewicz U."/>
            <person name="Pilsyk S."/>
            <person name="Malc E."/>
            <person name="Mieczkowski P."/>
            <person name="Kruszewska J.S."/>
            <person name="Biernat P."/>
            <person name="Pawlowska J."/>
        </authorList>
    </citation>
    <scope>NUCLEOTIDE SEQUENCE [LARGE SCALE GENOMIC DNA]</scope>
    <source>
        <strain evidence="2 3">CBS 142.35</strain>
    </source>
</reference>
<proteinExistence type="predicted"/>
<dbReference type="AlphaFoldDB" id="A0A8H7VIP4"/>
<accession>A0A8H7VIP4</accession>
<dbReference type="EMBL" id="JAEPRB010000144">
    <property type="protein sequence ID" value="KAG2220342.1"/>
    <property type="molecule type" value="Genomic_DNA"/>
</dbReference>
<comment type="caution">
    <text evidence="2">The sequence shown here is derived from an EMBL/GenBank/DDBJ whole genome shotgun (WGS) entry which is preliminary data.</text>
</comment>
<gene>
    <name evidence="2" type="ORF">INT45_004027</name>
</gene>
<protein>
    <submittedName>
        <fullName evidence="2">Uncharacterized protein</fullName>
    </submittedName>
</protein>
<evidence type="ECO:0000256" key="1">
    <source>
        <dbReference type="SAM" id="MobiDB-lite"/>
    </source>
</evidence>
<evidence type="ECO:0000313" key="3">
    <source>
        <dbReference type="Proteomes" id="UP000646827"/>
    </source>
</evidence>
<organism evidence="2 3">
    <name type="scientific">Circinella minor</name>
    <dbReference type="NCBI Taxonomy" id="1195481"/>
    <lineage>
        <taxon>Eukaryota</taxon>
        <taxon>Fungi</taxon>
        <taxon>Fungi incertae sedis</taxon>
        <taxon>Mucoromycota</taxon>
        <taxon>Mucoromycotina</taxon>
        <taxon>Mucoromycetes</taxon>
        <taxon>Mucorales</taxon>
        <taxon>Lichtheimiaceae</taxon>
        <taxon>Circinella</taxon>
    </lineage>
</organism>